<evidence type="ECO:0000259" key="1">
    <source>
        <dbReference type="PROSITE" id="PS51186"/>
    </source>
</evidence>
<accession>A0ABU5CEL4</accession>
<dbReference type="Pfam" id="PF00583">
    <property type="entry name" value="Acetyltransf_1"/>
    <property type="match status" value="1"/>
</dbReference>
<proteinExistence type="predicted"/>
<name>A0ABU5CEL4_9BACI</name>
<evidence type="ECO:0000313" key="3">
    <source>
        <dbReference type="Proteomes" id="UP001228376"/>
    </source>
</evidence>
<sequence>MEKIPLAMVHELKDIPQFPLPEGYYFRFFSRNNDEKTWARIVTATDEFPNEQAALRRFENEFAPYLREAEKRIIFLDTADGQTVGTATAWYGKWNDKKIGRLHWVEIIPAYQGKKLGRPLIAEAMNHLKLYHDAAYLTTQTTSPAAIHIYKAFDWQPYIRTDIERSAWKTVNYPPLIDHSV</sequence>
<reference evidence="2 3" key="1">
    <citation type="submission" date="2023-10" db="EMBL/GenBank/DDBJ databases">
        <title>179-bfca-hs.</title>
        <authorList>
            <person name="Miliotis G."/>
            <person name="Sengupta P."/>
            <person name="Hameed A."/>
            <person name="Chuvochina M."/>
            <person name="Mcdonagh F."/>
            <person name="Simpson A.C."/>
            <person name="Singh N.K."/>
            <person name="Rekha P.D."/>
            <person name="Raman K."/>
            <person name="Hugenholtz P."/>
            <person name="Venkateswaran K."/>
        </authorList>
    </citation>
    <scope>NUCLEOTIDE SEQUENCE [LARGE SCALE GENOMIC DNA]</scope>
    <source>
        <strain evidence="2 3">179-BFC-A-HS</strain>
    </source>
</reference>
<keyword evidence="3" id="KW-1185">Reference proteome</keyword>
<organism evidence="2 3">
    <name type="scientific">Tigheibacillus jepli</name>
    <dbReference type="NCBI Taxonomy" id="3035914"/>
    <lineage>
        <taxon>Bacteria</taxon>
        <taxon>Bacillati</taxon>
        <taxon>Bacillota</taxon>
        <taxon>Bacilli</taxon>
        <taxon>Bacillales</taxon>
        <taxon>Bacillaceae</taxon>
        <taxon>Tigheibacillus</taxon>
    </lineage>
</organism>
<dbReference type="CDD" id="cd04301">
    <property type="entry name" value="NAT_SF"/>
    <property type="match status" value="1"/>
</dbReference>
<dbReference type="InterPro" id="IPR000182">
    <property type="entry name" value="GNAT_dom"/>
</dbReference>
<evidence type="ECO:0000313" key="2">
    <source>
        <dbReference type="EMBL" id="MDY0404777.1"/>
    </source>
</evidence>
<dbReference type="InterPro" id="IPR016181">
    <property type="entry name" value="Acyl_CoA_acyltransferase"/>
</dbReference>
<dbReference type="RefSeq" id="WP_306065186.1">
    <property type="nucleotide sequence ID" value="NZ_JAROCA020000001.1"/>
</dbReference>
<gene>
    <name evidence="2" type="ORF">P5G51_004615</name>
</gene>
<comment type="caution">
    <text evidence="2">The sequence shown here is derived from an EMBL/GenBank/DDBJ whole genome shotgun (WGS) entry which is preliminary data.</text>
</comment>
<feature type="domain" description="N-acetyltransferase" evidence="1">
    <location>
        <begin position="24"/>
        <end position="174"/>
    </location>
</feature>
<dbReference type="EMBL" id="JAROCA020000001">
    <property type="protein sequence ID" value="MDY0404777.1"/>
    <property type="molecule type" value="Genomic_DNA"/>
</dbReference>
<protein>
    <submittedName>
        <fullName evidence="2">GNAT family N-acetyltransferase</fullName>
    </submittedName>
</protein>
<dbReference type="SUPFAM" id="SSF55729">
    <property type="entry name" value="Acyl-CoA N-acyltransferases (Nat)"/>
    <property type="match status" value="1"/>
</dbReference>
<dbReference type="Gene3D" id="3.40.630.30">
    <property type="match status" value="1"/>
</dbReference>
<dbReference type="Proteomes" id="UP001228376">
    <property type="component" value="Unassembled WGS sequence"/>
</dbReference>
<dbReference type="PROSITE" id="PS51186">
    <property type="entry name" value="GNAT"/>
    <property type="match status" value="1"/>
</dbReference>